<comment type="similarity">
    <text evidence="2">Belongs to the peptidase M14 family.</text>
</comment>
<organism evidence="5">
    <name type="scientific">Pinus thunbergii</name>
    <name type="common">Japanese black pine</name>
    <name type="synonym">Pinus thunbergiana</name>
    <dbReference type="NCBI Taxonomy" id="3350"/>
    <lineage>
        <taxon>Eukaryota</taxon>
        <taxon>Viridiplantae</taxon>
        <taxon>Streptophyta</taxon>
        <taxon>Embryophyta</taxon>
        <taxon>Tracheophyta</taxon>
        <taxon>Spermatophyta</taxon>
        <taxon>Pinopsida</taxon>
        <taxon>Pinidae</taxon>
        <taxon>Conifers I</taxon>
        <taxon>Pinales</taxon>
        <taxon>Pinaceae</taxon>
        <taxon>Pinus</taxon>
        <taxon>Pinus subgen. Pinus</taxon>
    </lineage>
</organism>
<reference evidence="5" key="1">
    <citation type="journal article" date="1993" name="Mol. Gen. Genet.">
        <title>Chloroplast DNA of black pine retains a residual inverted repeat lacking rRNA genes: nucleotide sequences of trnQ, trnK, psbA, trnI and trnH and the absence of rps16.</title>
        <authorList>
            <person name="Tsudzuki J."/>
            <person name="Nakashima K."/>
            <person name="Tsudzuki T."/>
            <person name="Hiratsuka J."/>
            <person name="Shibata M."/>
            <person name="Wakasugi T."/>
            <person name="Sugiura M."/>
        </authorList>
    </citation>
    <scope>NUCLEOTIDE SEQUENCE</scope>
</reference>
<dbReference type="AlphaFoldDB" id="Q32961"/>
<reference evidence="5" key="2">
    <citation type="journal article" date="1994" name="Curr. Genet.">
        <title>A new gene encoding tRNA(Pro) (GGG) is present in the chloroplast genome of black pine: a compilation of 32 tRNA genes from black pine chloroplasts.</title>
        <authorList>
            <person name="Tsudzuki J."/>
            <person name="Ito S."/>
            <person name="Tsudzuki T."/>
            <person name="Wakasugi T."/>
            <person name="Sugiura M."/>
        </authorList>
    </citation>
    <scope>NUCLEOTIDE SEQUENCE</scope>
</reference>
<dbReference type="RefSeq" id="NP_042420.1">
    <property type="nucleotide sequence ID" value="NC_001631.1"/>
</dbReference>
<dbReference type="EMBL" id="D17510">
    <property type="protein sequence ID" value="BAA04377.1"/>
    <property type="molecule type" value="Genomic_DNA"/>
</dbReference>
<evidence type="ECO:0000256" key="4">
    <source>
        <dbReference type="ARBA" id="ARBA00022833"/>
    </source>
</evidence>
<protein>
    <submittedName>
        <fullName evidence="5">ORF57a</fullName>
    </submittedName>
</protein>
<keyword evidence="4" id="KW-0862">Zinc</keyword>
<evidence type="ECO:0000313" key="5">
    <source>
        <dbReference type="EMBL" id="BAA04377.1"/>
    </source>
</evidence>
<keyword evidence="3" id="KW-0479">Metal-binding</keyword>
<dbReference type="PIR" id="T07499">
    <property type="entry name" value="T07499"/>
</dbReference>
<keyword evidence="5" id="KW-0934">Plastid</keyword>
<name>Q32961_PINTH</name>
<dbReference type="InterPro" id="IPR057247">
    <property type="entry name" value="CARBOXYPEPT_ZN_2"/>
</dbReference>
<sequence length="57" mass="6714">MAYYQICDKYEVFCISPGEISRSHLPSVLLNVKEESFFFRIDPLSIHSWAIIIVFPY</sequence>
<accession>Q32961</accession>
<keyword evidence="5" id="KW-0150">Chloroplast</keyword>
<dbReference type="GeneID" id="1457669"/>
<comment type="cofactor">
    <cofactor evidence="1">
        <name>Zn(2+)</name>
        <dbReference type="ChEBI" id="CHEBI:29105"/>
    </cofactor>
</comment>
<dbReference type="PROSITE" id="PS00133">
    <property type="entry name" value="CARBOXYPEPT_ZN_2"/>
    <property type="match status" value="1"/>
</dbReference>
<geneLocation type="chloroplast" evidence="5"/>
<evidence type="ECO:0000256" key="3">
    <source>
        <dbReference type="ARBA" id="ARBA00022723"/>
    </source>
</evidence>
<evidence type="ECO:0000256" key="1">
    <source>
        <dbReference type="ARBA" id="ARBA00001947"/>
    </source>
</evidence>
<reference evidence="5" key="3">
    <citation type="journal article" date="1994" name="Proc. Natl. Acad. Sci. U.S.A.">
        <title>Loss of all ndh genes as determined by sequencing the entire chloroplast genome of the black pine Pinus thunbergii.</title>
        <authorList>
            <person name="Wakasugi T."/>
            <person name="Tsudzuki J."/>
            <person name="Ito S."/>
            <person name="Nakashima K."/>
            <person name="Tsudzuki T."/>
            <person name="Sugiura M."/>
        </authorList>
    </citation>
    <scope>NUCLEOTIDE SEQUENCE</scope>
</reference>
<evidence type="ECO:0000256" key="2">
    <source>
        <dbReference type="ARBA" id="ARBA00005988"/>
    </source>
</evidence>
<proteinExistence type="inferred from homology"/>
<dbReference type="GO" id="GO:0046872">
    <property type="term" value="F:metal ion binding"/>
    <property type="evidence" value="ECO:0007669"/>
    <property type="project" value="UniProtKB-KW"/>
</dbReference>